<feature type="domain" description="Vitamin K epoxide reductase" evidence="11">
    <location>
        <begin position="15"/>
        <end position="148"/>
    </location>
</feature>
<dbReference type="CDD" id="cd12916">
    <property type="entry name" value="VKOR_1"/>
    <property type="match status" value="1"/>
</dbReference>
<evidence type="ECO:0000256" key="3">
    <source>
        <dbReference type="ARBA" id="ARBA00022692"/>
    </source>
</evidence>
<comment type="subcellular location">
    <subcellularLocation>
        <location evidence="1">Membrane</location>
        <topology evidence="1">Multi-pass membrane protein</topology>
    </subcellularLocation>
</comment>
<reference evidence="12 13" key="1">
    <citation type="journal article" date="2015" name="Nature">
        <title>rRNA introns, odd ribosomes, and small enigmatic genomes across a large radiation of phyla.</title>
        <authorList>
            <person name="Brown C.T."/>
            <person name="Hug L.A."/>
            <person name="Thomas B.C."/>
            <person name="Sharon I."/>
            <person name="Castelle C.J."/>
            <person name="Singh A."/>
            <person name="Wilkins M.J."/>
            <person name="Williams K.H."/>
            <person name="Banfield J.F."/>
        </authorList>
    </citation>
    <scope>NUCLEOTIDE SEQUENCE [LARGE SCALE GENOMIC DNA]</scope>
</reference>
<dbReference type="Proteomes" id="UP000033870">
    <property type="component" value="Unassembled WGS sequence"/>
</dbReference>
<dbReference type="SMART" id="SM00756">
    <property type="entry name" value="VKc"/>
    <property type="match status" value="1"/>
</dbReference>
<gene>
    <name evidence="12" type="ORF">UY92_C0003G0046</name>
</gene>
<feature type="transmembrane region" description="Helical" evidence="10">
    <location>
        <begin position="97"/>
        <end position="117"/>
    </location>
</feature>
<evidence type="ECO:0000259" key="11">
    <source>
        <dbReference type="SMART" id="SM00756"/>
    </source>
</evidence>
<evidence type="ECO:0000256" key="2">
    <source>
        <dbReference type="ARBA" id="ARBA00006214"/>
    </source>
</evidence>
<dbReference type="STRING" id="1619044.UY92_C0003G0046"/>
<keyword evidence="6" id="KW-0560">Oxidoreductase</keyword>
<protein>
    <submittedName>
        <fullName evidence="12">Vitamin K epoxide reductase</fullName>
    </submittedName>
</protein>
<evidence type="ECO:0000313" key="12">
    <source>
        <dbReference type="EMBL" id="KKW42840.1"/>
    </source>
</evidence>
<keyword evidence="3 10" id="KW-0812">Transmembrane</keyword>
<dbReference type="Pfam" id="PF07884">
    <property type="entry name" value="VKOR"/>
    <property type="match status" value="1"/>
</dbReference>
<dbReference type="PANTHER" id="PTHR34573:SF1">
    <property type="entry name" value="VITAMIN K EPOXIDE REDUCTASE DOMAIN-CONTAINING PROTEIN"/>
    <property type="match status" value="1"/>
</dbReference>
<evidence type="ECO:0000256" key="4">
    <source>
        <dbReference type="ARBA" id="ARBA00022719"/>
    </source>
</evidence>
<comment type="caution">
    <text evidence="12">The sequence shown here is derived from an EMBL/GenBank/DDBJ whole genome shotgun (WGS) entry which is preliminary data.</text>
</comment>
<dbReference type="InterPro" id="IPR038354">
    <property type="entry name" value="VKOR_sf"/>
</dbReference>
<dbReference type="InterPro" id="IPR012932">
    <property type="entry name" value="VKOR"/>
</dbReference>
<evidence type="ECO:0000256" key="9">
    <source>
        <dbReference type="ARBA" id="ARBA00023284"/>
    </source>
</evidence>
<name>A0A0G1YI05_9BACT</name>
<feature type="transmembrane region" description="Helical" evidence="10">
    <location>
        <begin position="69"/>
        <end position="90"/>
    </location>
</feature>
<dbReference type="PANTHER" id="PTHR34573">
    <property type="entry name" value="VKC DOMAIN-CONTAINING PROTEIN"/>
    <property type="match status" value="1"/>
</dbReference>
<dbReference type="EMBL" id="LCRX01000003">
    <property type="protein sequence ID" value="KKW42840.1"/>
    <property type="molecule type" value="Genomic_DNA"/>
</dbReference>
<evidence type="ECO:0000313" key="13">
    <source>
        <dbReference type="Proteomes" id="UP000033870"/>
    </source>
</evidence>
<keyword evidence="8" id="KW-1015">Disulfide bond</keyword>
<dbReference type="GO" id="GO:0048038">
    <property type="term" value="F:quinone binding"/>
    <property type="evidence" value="ECO:0007669"/>
    <property type="project" value="UniProtKB-KW"/>
</dbReference>
<sequence length="157" mass="17139">MRNLRLLLNRRHNLPKWLSASFLAVALIGFADATYLAVNHYRGNVPPCAILRGCETVTSSSYSMLFSTVPVALLGALYYLTLLVLIVGYLDTKRLGLALAAFFLTPLGFIASLYFFHLQLNVIGAWCVYCLGSIASSTLLFALGGAGAKYKKLLLDN</sequence>
<evidence type="ECO:0000256" key="8">
    <source>
        <dbReference type="ARBA" id="ARBA00023157"/>
    </source>
</evidence>
<accession>A0A0G1YI05</accession>
<dbReference type="GO" id="GO:0016491">
    <property type="term" value="F:oxidoreductase activity"/>
    <property type="evidence" value="ECO:0007669"/>
    <property type="project" value="UniProtKB-KW"/>
</dbReference>
<organism evidence="12 13">
    <name type="scientific">Candidatus Magasanikbacteria bacterium GW2011_GWA2_56_11</name>
    <dbReference type="NCBI Taxonomy" id="1619044"/>
    <lineage>
        <taxon>Bacteria</taxon>
        <taxon>Candidatus Magasanikiibacteriota</taxon>
    </lineage>
</organism>
<comment type="similarity">
    <text evidence="2">Belongs to the VKOR family.</text>
</comment>
<feature type="transmembrane region" description="Helical" evidence="10">
    <location>
        <begin position="123"/>
        <end position="143"/>
    </location>
</feature>
<dbReference type="GO" id="GO:0016020">
    <property type="term" value="C:membrane"/>
    <property type="evidence" value="ECO:0007669"/>
    <property type="project" value="UniProtKB-SubCell"/>
</dbReference>
<dbReference type="Gene3D" id="1.20.1440.130">
    <property type="entry name" value="VKOR domain"/>
    <property type="match status" value="1"/>
</dbReference>
<keyword evidence="9" id="KW-0676">Redox-active center</keyword>
<keyword evidence="4" id="KW-0874">Quinone</keyword>
<evidence type="ECO:0000256" key="1">
    <source>
        <dbReference type="ARBA" id="ARBA00004141"/>
    </source>
</evidence>
<evidence type="ECO:0000256" key="10">
    <source>
        <dbReference type="SAM" id="Phobius"/>
    </source>
</evidence>
<evidence type="ECO:0000256" key="5">
    <source>
        <dbReference type="ARBA" id="ARBA00022989"/>
    </source>
</evidence>
<keyword evidence="5 10" id="KW-1133">Transmembrane helix</keyword>
<dbReference type="InterPro" id="IPR044698">
    <property type="entry name" value="VKOR/LTO1"/>
</dbReference>
<evidence type="ECO:0000256" key="7">
    <source>
        <dbReference type="ARBA" id="ARBA00023136"/>
    </source>
</evidence>
<dbReference type="AlphaFoldDB" id="A0A0G1YI05"/>
<proteinExistence type="inferred from homology"/>
<keyword evidence="7 10" id="KW-0472">Membrane</keyword>
<evidence type="ECO:0000256" key="6">
    <source>
        <dbReference type="ARBA" id="ARBA00023002"/>
    </source>
</evidence>